<dbReference type="InterPro" id="IPR011335">
    <property type="entry name" value="Restrct_endonuc-II-like"/>
</dbReference>
<dbReference type="Gene3D" id="3.40.50.300">
    <property type="entry name" value="P-loop containing nucleotide triphosphate hydrolases"/>
    <property type="match status" value="1"/>
</dbReference>
<reference evidence="3 4" key="1">
    <citation type="submission" date="2020-04" db="EMBL/GenBank/DDBJ databases">
        <authorList>
            <person name="Hitch T.C.A."/>
            <person name="Wylensek D."/>
            <person name="Clavel T."/>
        </authorList>
    </citation>
    <scope>NUCLEOTIDE SEQUENCE [LARGE SCALE GENOMIC DNA]</scope>
    <source>
        <strain evidence="3 4">PG-130-P53-12</strain>
    </source>
</reference>
<protein>
    <submittedName>
        <fullName evidence="3">ATP-binding protein</fullName>
    </submittedName>
</protein>
<dbReference type="AlphaFoldDB" id="A0A848B8V8"/>
<dbReference type="InterPro" id="IPR011579">
    <property type="entry name" value="ATPase_dom"/>
</dbReference>
<feature type="domain" description="ATPase" evidence="1">
    <location>
        <begin position="4"/>
        <end position="202"/>
    </location>
</feature>
<sequence>MIGRKKELAVLQRMAGSRRFEFLVMYGRRRVGKTTILQEFAKGQPVIFFPAQEKNDALNLQDFSQSLQEYFADAFLAPFPDWERAFAYFGKQAASRPEKTILIIDEFPFLAAQNASIKSILQHAIDHAWQQQNIMLVLCGSSVSFMVNDVMGYKSPLYGRITGQMEVLPFDYFDSASFFPHYSEEERLLAYGILGGIPRYLNAFDEQESIEQNLAHQVLPESTFLNDEPQMLLRMELREPVVYNSILEAIATGANKVQMIADRIHEPAGKCSKYLSVLQNIRLVRKIVPCGEARTSKKGIYILTDFYYTFWYRYVFSKRSFYALLGEEETAKRIMAGIADYMGPVFEQVCCSYLLRMAKLGALPFLPAHIGKWWGTNPVLRQQDDVDVLALDESGTRGLFCECKYQSRPMPMEEYEDLLTAAMAFPQVKKRWYVFFSRSGYTQPVRERAQREGAVLLQIPDLYSLDSTAWRNDEK</sequence>
<dbReference type="PANTHER" id="PTHR34704:SF1">
    <property type="entry name" value="ATPASE"/>
    <property type="match status" value="1"/>
</dbReference>
<dbReference type="GO" id="GO:0005524">
    <property type="term" value="F:ATP binding"/>
    <property type="evidence" value="ECO:0007669"/>
    <property type="project" value="UniProtKB-KW"/>
</dbReference>
<dbReference type="Proteomes" id="UP000543804">
    <property type="component" value="Unassembled WGS sequence"/>
</dbReference>
<dbReference type="Pfam" id="PF03008">
    <property type="entry name" value="DUF234"/>
    <property type="match status" value="1"/>
</dbReference>
<dbReference type="InterPro" id="IPR004256">
    <property type="entry name" value="DUF234"/>
</dbReference>
<gene>
    <name evidence="3" type="ORF">HF878_10565</name>
</gene>
<evidence type="ECO:0000313" key="3">
    <source>
        <dbReference type="EMBL" id="NMD99886.1"/>
    </source>
</evidence>
<name>A0A848B8V8_9FIRM</name>
<dbReference type="Pfam" id="PF01637">
    <property type="entry name" value="ATPase_2"/>
    <property type="match status" value="1"/>
</dbReference>
<keyword evidence="4" id="KW-1185">Reference proteome</keyword>
<comment type="caution">
    <text evidence="3">The sequence shown here is derived from an EMBL/GenBank/DDBJ whole genome shotgun (WGS) entry which is preliminary data.</text>
</comment>
<dbReference type="SUPFAM" id="SSF52980">
    <property type="entry name" value="Restriction endonuclease-like"/>
    <property type="match status" value="1"/>
</dbReference>
<dbReference type="EMBL" id="JABAFA010000073">
    <property type="protein sequence ID" value="NMD99886.1"/>
    <property type="molecule type" value="Genomic_DNA"/>
</dbReference>
<organism evidence="3 4">
    <name type="scientific">Selenomonas bovis</name>
    <dbReference type="NCBI Taxonomy" id="416586"/>
    <lineage>
        <taxon>Bacteria</taxon>
        <taxon>Bacillati</taxon>
        <taxon>Bacillota</taxon>
        <taxon>Negativicutes</taxon>
        <taxon>Selenomonadales</taxon>
        <taxon>Selenomonadaceae</taxon>
        <taxon>Selenomonas</taxon>
    </lineage>
</organism>
<dbReference type="PANTHER" id="PTHR34704">
    <property type="entry name" value="ATPASE"/>
    <property type="match status" value="1"/>
</dbReference>
<evidence type="ECO:0000259" key="1">
    <source>
        <dbReference type="Pfam" id="PF01637"/>
    </source>
</evidence>
<keyword evidence="3" id="KW-0547">Nucleotide-binding</keyword>
<dbReference type="InterPro" id="IPR027417">
    <property type="entry name" value="P-loop_NTPase"/>
</dbReference>
<keyword evidence="3" id="KW-0067">ATP-binding</keyword>
<accession>A0A848B8V8</accession>
<evidence type="ECO:0000313" key="4">
    <source>
        <dbReference type="Proteomes" id="UP000543804"/>
    </source>
</evidence>
<dbReference type="RefSeq" id="WP_170078078.1">
    <property type="nucleotide sequence ID" value="NZ_JABAFA010000073.1"/>
</dbReference>
<evidence type="ECO:0000259" key="2">
    <source>
        <dbReference type="Pfam" id="PF03008"/>
    </source>
</evidence>
<dbReference type="SUPFAM" id="SSF52540">
    <property type="entry name" value="P-loop containing nucleoside triphosphate hydrolases"/>
    <property type="match status" value="1"/>
</dbReference>
<feature type="domain" description="DUF234" evidence="2">
    <location>
        <begin position="311"/>
        <end position="407"/>
    </location>
</feature>
<proteinExistence type="predicted"/>